<evidence type="ECO:0000313" key="1">
    <source>
        <dbReference type="EMBL" id="QJA49409.1"/>
    </source>
</evidence>
<reference evidence="1" key="1">
    <citation type="submission" date="2020-03" db="EMBL/GenBank/DDBJ databases">
        <title>The deep terrestrial virosphere.</title>
        <authorList>
            <person name="Holmfeldt K."/>
            <person name="Nilsson E."/>
            <person name="Simone D."/>
            <person name="Lopez-Fernandez M."/>
            <person name="Wu X."/>
            <person name="de Brujin I."/>
            <person name="Lundin D."/>
            <person name="Andersson A."/>
            <person name="Bertilsson S."/>
            <person name="Dopson M."/>
        </authorList>
    </citation>
    <scope>NUCLEOTIDE SEQUENCE</scope>
    <source>
        <strain evidence="1">TM448A01341</strain>
    </source>
</reference>
<gene>
    <name evidence="1" type="ORF">TM448A01341_0028</name>
</gene>
<evidence type="ECO:0008006" key="2">
    <source>
        <dbReference type="Google" id="ProtNLM"/>
    </source>
</evidence>
<dbReference type="AlphaFoldDB" id="A0A6H1ZPJ9"/>
<sequence>MRLEGERLVVELLPDVRHRLLGVGNSGSEDPVMDDGSMCLMYEVKDNTPLTPEQLIVGDIACYRHPDANYLIRHRIVEKGWDELGRYFRFKGDNNSKKDKWKVRSDAIEWVVVLISYGVDDV</sequence>
<proteinExistence type="predicted"/>
<name>A0A6H1ZPJ9_9ZZZZ</name>
<protein>
    <recommendedName>
        <fullName evidence="2">Peptidase</fullName>
    </recommendedName>
</protein>
<organism evidence="1">
    <name type="scientific">viral metagenome</name>
    <dbReference type="NCBI Taxonomy" id="1070528"/>
    <lineage>
        <taxon>unclassified sequences</taxon>
        <taxon>metagenomes</taxon>
        <taxon>organismal metagenomes</taxon>
    </lineage>
</organism>
<accession>A0A6H1ZPJ9</accession>
<dbReference type="EMBL" id="MT144135">
    <property type="protein sequence ID" value="QJA49409.1"/>
    <property type="molecule type" value="Genomic_DNA"/>
</dbReference>